<dbReference type="EMBL" id="CADCUZ010000069">
    <property type="protein sequence ID" value="CAA9415211.1"/>
    <property type="molecule type" value="Genomic_DNA"/>
</dbReference>
<feature type="non-terminal residue" evidence="2">
    <location>
        <position position="1"/>
    </location>
</feature>
<dbReference type="AlphaFoldDB" id="A0A6J4PI04"/>
<feature type="compositionally biased region" description="Low complexity" evidence="1">
    <location>
        <begin position="34"/>
        <end position="47"/>
    </location>
</feature>
<evidence type="ECO:0000313" key="2">
    <source>
        <dbReference type="EMBL" id="CAA9415211.1"/>
    </source>
</evidence>
<accession>A0A6J4PI04</accession>
<reference evidence="2" key="1">
    <citation type="submission" date="2020-02" db="EMBL/GenBank/DDBJ databases">
        <authorList>
            <person name="Meier V. D."/>
        </authorList>
    </citation>
    <scope>NUCLEOTIDE SEQUENCE</scope>
    <source>
        <strain evidence="2">AVDCRST_MAG55</strain>
    </source>
</reference>
<protein>
    <submittedName>
        <fullName evidence="2">Uncharacterized protein</fullName>
    </submittedName>
</protein>
<sequence>ERLWADPETRRGMLGGEGCPIGDRFEGGPRRARAPGTRSAGARAVPGFRRRAPRGAGRCV</sequence>
<feature type="region of interest" description="Disordered" evidence="1">
    <location>
        <begin position="1"/>
        <end position="60"/>
    </location>
</feature>
<evidence type="ECO:0000256" key="1">
    <source>
        <dbReference type="SAM" id="MobiDB-lite"/>
    </source>
</evidence>
<name>A0A6J4PI04_9ACTN</name>
<feature type="compositionally biased region" description="Basic and acidic residues" evidence="1">
    <location>
        <begin position="1"/>
        <end position="11"/>
    </location>
</feature>
<organism evidence="2">
    <name type="scientific">uncultured Rubrobacteraceae bacterium</name>
    <dbReference type="NCBI Taxonomy" id="349277"/>
    <lineage>
        <taxon>Bacteria</taxon>
        <taxon>Bacillati</taxon>
        <taxon>Actinomycetota</taxon>
        <taxon>Rubrobacteria</taxon>
        <taxon>Rubrobacterales</taxon>
        <taxon>Rubrobacteraceae</taxon>
        <taxon>environmental samples</taxon>
    </lineage>
</organism>
<proteinExistence type="predicted"/>
<feature type="non-terminal residue" evidence="2">
    <location>
        <position position="60"/>
    </location>
</feature>
<gene>
    <name evidence="2" type="ORF">AVDCRST_MAG55-1619</name>
</gene>